<dbReference type="KEGG" id="ail:FLP10_01600"/>
<dbReference type="EMBL" id="CP043505">
    <property type="protein sequence ID" value="QEO16009.1"/>
    <property type="molecule type" value="Genomic_DNA"/>
</dbReference>
<name>A0A5C1YLH3_9MICO</name>
<dbReference type="Proteomes" id="UP000324678">
    <property type="component" value="Chromosome"/>
</dbReference>
<feature type="compositionally biased region" description="Acidic residues" evidence="1">
    <location>
        <begin position="240"/>
        <end position="265"/>
    </location>
</feature>
<reference evidence="2 3" key="1">
    <citation type="submission" date="2019-09" db="EMBL/GenBank/DDBJ databases">
        <title>Genome sequencing of strain KACC 19306.</title>
        <authorList>
            <person name="Heo J."/>
            <person name="Kim S.-J."/>
            <person name="Kim J.-S."/>
            <person name="Hong S.-B."/>
            <person name="Kwon S.-W."/>
        </authorList>
    </citation>
    <scope>NUCLEOTIDE SEQUENCE [LARGE SCALE GENOMIC DNA]</scope>
    <source>
        <strain evidence="2 3">KACC 19306</strain>
    </source>
</reference>
<feature type="region of interest" description="Disordered" evidence="1">
    <location>
        <begin position="240"/>
        <end position="287"/>
    </location>
</feature>
<organism evidence="2 3">
    <name type="scientific">Agromyces intestinalis</name>
    <dbReference type="NCBI Taxonomy" id="2592652"/>
    <lineage>
        <taxon>Bacteria</taxon>
        <taxon>Bacillati</taxon>
        <taxon>Actinomycetota</taxon>
        <taxon>Actinomycetes</taxon>
        <taxon>Micrococcales</taxon>
        <taxon>Microbacteriaceae</taxon>
        <taxon>Agromyces</taxon>
    </lineage>
</organism>
<gene>
    <name evidence="2" type="ORF">FLP10_01600</name>
</gene>
<evidence type="ECO:0000313" key="3">
    <source>
        <dbReference type="Proteomes" id="UP000324678"/>
    </source>
</evidence>
<evidence type="ECO:0000256" key="1">
    <source>
        <dbReference type="SAM" id="MobiDB-lite"/>
    </source>
</evidence>
<protein>
    <recommendedName>
        <fullName evidence="4">TPR-repeat-containing protein</fullName>
    </recommendedName>
</protein>
<dbReference type="OrthoDB" id="3215237at2"/>
<evidence type="ECO:0000313" key="2">
    <source>
        <dbReference type="EMBL" id="QEO16009.1"/>
    </source>
</evidence>
<accession>A0A5C1YLH3</accession>
<dbReference type="AlphaFoldDB" id="A0A5C1YLH3"/>
<sequence>MKTLSKENAEWVARHLAAASELLLEDAPLAHRHALAAARRAGRIAVVRETLAITAYETGDFALALRELRTYRRISGKNDQLPLMVDSERGVGRPDRALELGRSVDRTTLAAPVQVALAIAMSGARLDLEQPELALAELEIPQLDRARAFSYSPALFSAYAEVLDELGRAVEASDWRALAEHAAEALAEPADAEIFEVYEIDEVPLEEPATPVEDEADVADEAVAQNDPDDEIEVEIEVEDTAEVDDLETDASAESAPEDAIEPEVAELLAETDPVRSEDGDGAVPQD</sequence>
<evidence type="ECO:0008006" key="4">
    <source>
        <dbReference type="Google" id="ProtNLM"/>
    </source>
</evidence>
<keyword evidence="3" id="KW-1185">Reference proteome</keyword>
<proteinExistence type="predicted"/>